<evidence type="ECO:0000313" key="2">
    <source>
        <dbReference type="Proteomes" id="UP000521943"/>
    </source>
</evidence>
<evidence type="ECO:0000313" key="1">
    <source>
        <dbReference type="EMBL" id="KAF6760290.1"/>
    </source>
</evidence>
<keyword evidence="2" id="KW-1185">Reference proteome</keyword>
<name>A0A8H6I7D9_9AGAR</name>
<dbReference type="Proteomes" id="UP000521943">
    <property type="component" value="Unassembled WGS sequence"/>
</dbReference>
<dbReference type="AlphaFoldDB" id="A0A8H6I7D9"/>
<sequence>MHHPPSLRLSSFAIAGRNDKKQRFHNEWLVQSFRIGHLVAGIWKDSWAGVGCLNGIVEPPGRLTCRFVDRMAIKARPCLLANVVSLGPCNYSYLAGIHRVGAVRPVCGALLKSCGFALGNAWSCVPTLAPFVQEISRRSSFGSGPVLYGSASRSNACPTPTLLRVIEPRTVISAADIDDSSYSIKILPVVRLLTMARTFSIGLFLP</sequence>
<proteinExistence type="predicted"/>
<accession>A0A8H6I7D9</accession>
<comment type="caution">
    <text evidence="1">The sequence shown here is derived from an EMBL/GenBank/DDBJ whole genome shotgun (WGS) entry which is preliminary data.</text>
</comment>
<gene>
    <name evidence="1" type="ORF">DFP72DRAFT_883734</name>
</gene>
<organism evidence="1 2">
    <name type="scientific">Ephemerocybe angulata</name>
    <dbReference type="NCBI Taxonomy" id="980116"/>
    <lineage>
        <taxon>Eukaryota</taxon>
        <taxon>Fungi</taxon>
        <taxon>Dikarya</taxon>
        <taxon>Basidiomycota</taxon>
        <taxon>Agaricomycotina</taxon>
        <taxon>Agaricomycetes</taxon>
        <taxon>Agaricomycetidae</taxon>
        <taxon>Agaricales</taxon>
        <taxon>Agaricineae</taxon>
        <taxon>Psathyrellaceae</taxon>
        <taxon>Ephemerocybe</taxon>
    </lineage>
</organism>
<dbReference type="EMBL" id="JACGCI010000013">
    <property type="protein sequence ID" value="KAF6760290.1"/>
    <property type="molecule type" value="Genomic_DNA"/>
</dbReference>
<reference evidence="1 2" key="1">
    <citation type="submission" date="2020-07" db="EMBL/GenBank/DDBJ databases">
        <title>Comparative genomics of pyrophilous fungi reveals a link between fire events and developmental genes.</title>
        <authorList>
            <consortium name="DOE Joint Genome Institute"/>
            <person name="Steindorff A.S."/>
            <person name="Carver A."/>
            <person name="Calhoun S."/>
            <person name="Stillman K."/>
            <person name="Liu H."/>
            <person name="Lipzen A."/>
            <person name="Pangilinan J."/>
            <person name="Labutti K."/>
            <person name="Bruns T.D."/>
            <person name="Grigoriev I.V."/>
        </authorList>
    </citation>
    <scope>NUCLEOTIDE SEQUENCE [LARGE SCALE GENOMIC DNA]</scope>
    <source>
        <strain evidence="1 2">CBS 144469</strain>
    </source>
</reference>
<protein>
    <submittedName>
        <fullName evidence="1">Uncharacterized protein</fullName>
    </submittedName>
</protein>